<gene>
    <name evidence="2" type="ORF">TSUD_413000</name>
</gene>
<dbReference type="Proteomes" id="UP000242715">
    <property type="component" value="Unassembled WGS sequence"/>
</dbReference>
<dbReference type="EMBL" id="DF975088">
    <property type="protein sequence ID" value="GAU51352.1"/>
    <property type="molecule type" value="Genomic_DNA"/>
</dbReference>
<protein>
    <recommendedName>
        <fullName evidence="4">DUF4283 domain-containing protein</fullName>
    </recommendedName>
</protein>
<feature type="compositionally biased region" description="Basic and acidic residues" evidence="1">
    <location>
        <begin position="31"/>
        <end position="43"/>
    </location>
</feature>
<feature type="region of interest" description="Disordered" evidence="1">
    <location>
        <begin position="1"/>
        <end position="50"/>
    </location>
</feature>
<dbReference type="AlphaFoldDB" id="A0A2Z6PKK1"/>
<proteinExistence type="predicted"/>
<name>A0A2Z6PKK1_TRISU</name>
<feature type="compositionally biased region" description="Polar residues" evidence="1">
    <location>
        <begin position="307"/>
        <end position="316"/>
    </location>
</feature>
<feature type="region of interest" description="Disordered" evidence="1">
    <location>
        <begin position="302"/>
        <end position="329"/>
    </location>
</feature>
<accession>A0A2Z6PKK1</accession>
<organism evidence="2 3">
    <name type="scientific">Trifolium subterraneum</name>
    <name type="common">Subterranean clover</name>
    <dbReference type="NCBI Taxonomy" id="3900"/>
    <lineage>
        <taxon>Eukaryota</taxon>
        <taxon>Viridiplantae</taxon>
        <taxon>Streptophyta</taxon>
        <taxon>Embryophyta</taxon>
        <taxon>Tracheophyta</taxon>
        <taxon>Spermatophyta</taxon>
        <taxon>Magnoliopsida</taxon>
        <taxon>eudicotyledons</taxon>
        <taxon>Gunneridae</taxon>
        <taxon>Pentapetalae</taxon>
        <taxon>rosids</taxon>
        <taxon>fabids</taxon>
        <taxon>Fabales</taxon>
        <taxon>Fabaceae</taxon>
        <taxon>Papilionoideae</taxon>
        <taxon>50 kb inversion clade</taxon>
        <taxon>NPAAA clade</taxon>
        <taxon>Hologalegina</taxon>
        <taxon>IRL clade</taxon>
        <taxon>Trifolieae</taxon>
        <taxon>Trifolium</taxon>
    </lineage>
</organism>
<evidence type="ECO:0000313" key="3">
    <source>
        <dbReference type="Proteomes" id="UP000242715"/>
    </source>
</evidence>
<evidence type="ECO:0008006" key="4">
    <source>
        <dbReference type="Google" id="ProtNLM"/>
    </source>
</evidence>
<evidence type="ECO:0000313" key="2">
    <source>
        <dbReference type="EMBL" id="GAU51352.1"/>
    </source>
</evidence>
<reference evidence="3" key="1">
    <citation type="journal article" date="2017" name="Front. Plant Sci.">
        <title>Climate Clever Clovers: New Paradigm to Reduce the Environmental Footprint of Ruminants by Breeding Low Methanogenic Forages Utilizing Haplotype Variation.</title>
        <authorList>
            <person name="Kaur P."/>
            <person name="Appels R."/>
            <person name="Bayer P.E."/>
            <person name="Keeble-Gagnere G."/>
            <person name="Wang J."/>
            <person name="Hirakawa H."/>
            <person name="Shirasawa K."/>
            <person name="Vercoe P."/>
            <person name="Stefanova K."/>
            <person name="Durmic Z."/>
            <person name="Nichols P."/>
            <person name="Revell C."/>
            <person name="Isobe S.N."/>
            <person name="Edwards D."/>
            <person name="Erskine W."/>
        </authorList>
    </citation>
    <scope>NUCLEOTIDE SEQUENCE [LARGE SCALE GENOMIC DNA]</scope>
    <source>
        <strain evidence="3">cv. Daliak</strain>
    </source>
</reference>
<evidence type="ECO:0000256" key="1">
    <source>
        <dbReference type="SAM" id="MobiDB-lite"/>
    </source>
</evidence>
<keyword evidence="3" id="KW-1185">Reference proteome</keyword>
<sequence>MVEKSTGTEVDGVPKAGKGLVTEDGNFKPTRTLENKGAGERNMKKATKGKNSDAIDVDLGKDGLGATEGVRVGDIVVRLGAKNERLTLENVQEQEVAPNPGKAAESAGVSKEQDSRVYIRKFKTRTGDTAWALNDLVASFINGEVVPVVQNKIIDAWFNDLVLIPMGRDKVFVRSSKGDDAMSIVNSAKEFFKLMFSNWMRWDKKVLPYHRDMLVEDIADRLEEEECSSIHEEQNDQIPHKYAVNLTDEEGHEGEAEQNVYILSPIVTPVVVPTSLYSRKSSSPEMLLDTAVAINDRIDVPEDHVTRSPSGPSQPVSAPLVEQPEEENSDLTARVLHIIKHTLDEQEDKLLELVAYSGASARKAQQLLTLYLSKHP</sequence>